<evidence type="ECO:0000313" key="2">
    <source>
        <dbReference type="Proteomes" id="UP000283834"/>
    </source>
</evidence>
<dbReference type="AlphaFoldDB" id="A0A412NMI9"/>
<dbReference type="Proteomes" id="UP000283834">
    <property type="component" value="Unassembled WGS sequence"/>
</dbReference>
<reference evidence="1 2" key="1">
    <citation type="submission" date="2018-08" db="EMBL/GenBank/DDBJ databases">
        <title>A genome reference for cultivated species of the human gut microbiota.</title>
        <authorList>
            <person name="Zou Y."/>
            <person name="Xue W."/>
            <person name="Luo G."/>
        </authorList>
    </citation>
    <scope>NUCLEOTIDE SEQUENCE [LARGE SCALE GENOMIC DNA]</scope>
    <source>
        <strain evidence="1 2">AF19-16AC</strain>
    </source>
</reference>
<dbReference type="EMBL" id="QRWQ01000001">
    <property type="protein sequence ID" value="RGT41761.1"/>
    <property type="molecule type" value="Genomic_DNA"/>
</dbReference>
<protein>
    <submittedName>
        <fullName evidence="1">Uncharacterized protein</fullName>
    </submittedName>
</protein>
<sequence length="436" mass="51024">MTKRINEKYIKQLFETDTDYSEWFGYYNYDVISKDGKKMLCNRATFDARAITPEDTIDLGWYDITTGDWHFIDSTDSFNWQQGAMLQWMPNDGNKVIYNISRDNHFKSIICDIRDGSKRIIDFPTYCVTPDGKYSISLNYERCYWCRAYHYQSVKNPKYNVQVAEDDGIFKVNLETNTVKRIVKIQDVIAIDAPEDFKIAKHWLEHIMINKAGDRIVFLHRYSYGNAYSTRMFICDIDGNNLQLIDGWKENDWSHFGWKGNRAFAIYSVKKNAFQANYAKSVQKAKSKFSIMSIINWLVHLPGLRIIKDKLKPNERYYKVYEEEFGKYIFIQNYDNKLFNIDGHPSFTDDGRYMITDSYPDSDGNQRLMVFDSQTLKGIIIAKLAAPLSGNPASCDLHPKLSYGAKYVAVDTAYLGKHHMILFELKWDEIKKQISR</sequence>
<proteinExistence type="predicted"/>
<dbReference type="SUPFAM" id="SSF50969">
    <property type="entry name" value="YVTN repeat-like/Quinoprotein amine dehydrogenase"/>
    <property type="match status" value="1"/>
</dbReference>
<evidence type="ECO:0000313" key="1">
    <source>
        <dbReference type="EMBL" id="RGT41761.1"/>
    </source>
</evidence>
<accession>A0A412NMI9</accession>
<name>A0A412NMI9_MEDGN</name>
<dbReference type="RefSeq" id="WP_118046379.1">
    <property type="nucleotide sequence ID" value="NZ_AP031446.1"/>
</dbReference>
<dbReference type="InterPro" id="IPR011044">
    <property type="entry name" value="Quino_amine_DH_bsu"/>
</dbReference>
<gene>
    <name evidence="1" type="ORF">DWX36_00545</name>
</gene>
<comment type="caution">
    <text evidence="1">The sequence shown here is derived from an EMBL/GenBank/DDBJ whole genome shotgun (WGS) entry which is preliminary data.</text>
</comment>
<organism evidence="1 2">
    <name type="scientific">Mediterraneibacter gnavus</name>
    <name type="common">Ruminococcus gnavus</name>
    <dbReference type="NCBI Taxonomy" id="33038"/>
    <lineage>
        <taxon>Bacteria</taxon>
        <taxon>Bacillati</taxon>
        <taxon>Bacillota</taxon>
        <taxon>Clostridia</taxon>
        <taxon>Lachnospirales</taxon>
        <taxon>Lachnospiraceae</taxon>
        <taxon>Mediterraneibacter</taxon>
    </lineage>
</organism>